<comment type="caution">
    <text evidence="1">The sequence shown here is derived from an EMBL/GenBank/DDBJ whole genome shotgun (WGS) entry which is preliminary data.</text>
</comment>
<accession>A0A812P3V9</accession>
<dbReference type="AlphaFoldDB" id="A0A812P3V9"/>
<dbReference type="EMBL" id="CAJNIZ010011436">
    <property type="protein sequence ID" value="CAE7319401.1"/>
    <property type="molecule type" value="Genomic_DNA"/>
</dbReference>
<proteinExistence type="predicted"/>
<reference evidence="1" key="1">
    <citation type="submission" date="2021-02" db="EMBL/GenBank/DDBJ databases">
        <authorList>
            <person name="Dougan E. K."/>
            <person name="Rhodes N."/>
            <person name="Thang M."/>
            <person name="Chan C."/>
        </authorList>
    </citation>
    <scope>NUCLEOTIDE SEQUENCE</scope>
</reference>
<dbReference type="Proteomes" id="UP000649617">
    <property type="component" value="Unassembled WGS sequence"/>
</dbReference>
<gene>
    <name evidence="1" type="ORF">SPIL2461_LOCUS7363</name>
</gene>
<dbReference type="OrthoDB" id="418259at2759"/>
<organism evidence="1 2">
    <name type="scientific">Symbiodinium pilosum</name>
    <name type="common">Dinoflagellate</name>
    <dbReference type="NCBI Taxonomy" id="2952"/>
    <lineage>
        <taxon>Eukaryota</taxon>
        <taxon>Sar</taxon>
        <taxon>Alveolata</taxon>
        <taxon>Dinophyceae</taxon>
        <taxon>Suessiales</taxon>
        <taxon>Symbiodiniaceae</taxon>
        <taxon>Symbiodinium</taxon>
    </lineage>
</organism>
<sequence length="252" mass="27987">MDSFSDASPHSLKPCNISRGRWVPHAWASLPVSDAEVWKVPEKGAIVRWGQSLEVLAVQLKVLASALLRLLEHPDHHAAAVQATLRSALHHCASVSHREVLPGVRLFMMKSGIRFQDWRQAVAREKRLKSGTSPPPAAQEEVDLLSSDRQRALVRSLQVASSVGVPEAAQLASRIAAYLCVSERLHHQAQLSAKGCEHSGIFDIKPQLNAFNESQDFEAPHRVWQPVAQGFEHHARKVPRSFCARPKSCPRR</sequence>
<evidence type="ECO:0000313" key="1">
    <source>
        <dbReference type="EMBL" id="CAE7319401.1"/>
    </source>
</evidence>
<evidence type="ECO:0000313" key="2">
    <source>
        <dbReference type="Proteomes" id="UP000649617"/>
    </source>
</evidence>
<keyword evidence="2" id="KW-1185">Reference proteome</keyword>
<protein>
    <submittedName>
        <fullName evidence="1">Uncharacterized protein</fullName>
    </submittedName>
</protein>
<name>A0A812P3V9_SYMPI</name>